<dbReference type="PANTHER" id="PTHR46323">
    <property type="entry name" value="BETA-GALACTOSIDASE"/>
    <property type="match status" value="1"/>
</dbReference>
<gene>
    <name evidence="6" type="ORF">CDL18_08920</name>
</gene>
<evidence type="ECO:0000313" key="6">
    <source>
        <dbReference type="EMBL" id="PLT55036.1"/>
    </source>
</evidence>
<keyword evidence="4" id="KW-0326">Glycosidase</keyword>
<dbReference type="Gene3D" id="2.70.98.10">
    <property type="match status" value="1"/>
</dbReference>
<dbReference type="GO" id="GO:0005990">
    <property type="term" value="P:lactose catabolic process"/>
    <property type="evidence" value="ECO:0007669"/>
    <property type="project" value="TreeGrafter"/>
</dbReference>
<protein>
    <recommendedName>
        <fullName evidence="2">beta-galactosidase</fullName>
        <ecNumber evidence="2">3.2.1.23</ecNumber>
    </recommendedName>
</protein>
<dbReference type="InterPro" id="IPR004199">
    <property type="entry name" value="B-gal_small/dom_5"/>
</dbReference>
<dbReference type="SUPFAM" id="SSF74650">
    <property type="entry name" value="Galactose mutarotase-like"/>
    <property type="match status" value="1"/>
</dbReference>
<dbReference type="Proteomes" id="UP000234849">
    <property type="component" value="Unassembled WGS sequence"/>
</dbReference>
<dbReference type="RefSeq" id="WP_101879720.1">
    <property type="nucleotide sequence ID" value="NZ_NIHM01000010.1"/>
</dbReference>
<dbReference type="GO" id="GO:0009341">
    <property type="term" value="C:beta-galactosidase complex"/>
    <property type="evidence" value="ECO:0007669"/>
    <property type="project" value="InterPro"/>
</dbReference>
<dbReference type="GO" id="GO:0004565">
    <property type="term" value="F:beta-galactosidase activity"/>
    <property type="evidence" value="ECO:0007669"/>
    <property type="project" value="UniProtKB-EC"/>
</dbReference>
<dbReference type="InterPro" id="IPR014718">
    <property type="entry name" value="GH-type_carb-bd"/>
</dbReference>
<evidence type="ECO:0000256" key="1">
    <source>
        <dbReference type="ARBA" id="ARBA00001412"/>
    </source>
</evidence>
<name>A0A2N5NI65_MEDGN</name>
<dbReference type="EMBL" id="NIHM01000010">
    <property type="protein sequence ID" value="PLT55036.1"/>
    <property type="molecule type" value="Genomic_DNA"/>
</dbReference>
<dbReference type="EC" id="3.2.1.23" evidence="2"/>
<comment type="caution">
    <text evidence="6">The sequence shown here is derived from an EMBL/GenBank/DDBJ whole genome shotgun (WGS) entry which is preliminary data.</text>
</comment>
<evidence type="ECO:0000313" key="7">
    <source>
        <dbReference type="Proteomes" id="UP000234849"/>
    </source>
</evidence>
<evidence type="ECO:0000256" key="3">
    <source>
        <dbReference type="ARBA" id="ARBA00022801"/>
    </source>
</evidence>
<accession>A0A2N5NI65</accession>
<dbReference type="AlphaFoldDB" id="A0A2N5NI65"/>
<reference evidence="6 7" key="1">
    <citation type="journal article" date="2017" name="Genome Med.">
        <title>A novel Ruminococcus gnavus clade enriched in inflammatory bowel disease patients.</title>
        <authorList>
            <person name="Hall A.B."/>
            <person name="Yassour M."/>
            <person name="Sauk J."/>
            <person name="Garner A."/>
            <person name="Jiang X."/>
            <person name="Arthur T."/>
            <person name="Lagoudas G.K."/>
            <person name="Vatanen T."/>
            <person name="Fornelos N."/>
            <person name="Wilson R."/>
            <person name="Bertha M."/>
            <person name="Cohen M."/>
            <person name="Garber J."/>
            <person name="Khalili H."/>
            <person name="Gevers D."/>
            <person name="Ananthakrishnan A.N."/>
            <person name="Kugathasan S."/>
            <person name="Lander E.S."/>
            <person name="Blainey P."/>
            <person name="Vlamakis H."/>
            <person name="Xavier R.J."/>
            <person name="Huttenhower C."/>
        </authorList>
    </citation>
    <scope>NUCLEOTIDE SEQUENCE [LARGE SCALE GENOMIC DNA]</scope>
    <source>
        <strain evidence="6 7">RJX1118</strain>
    </source>
</reference>
<evidence type="ECO:0000256" key="2">
    <source>
        <dbReference type="ARBA" id="ARBA00012756"/>
    </source>
</evidence>
<organism evidence="6 7">
    <name type="scientific">Mediterraneibacter gnavus</name>
    <name type="common">Ruminococcus gnavus</name>
    <dbReference type="NCBI Taxonomy" id="33038"/>
    <lineage>
        <taxon>Bacteria</taxon>
        <taxon>Bacillati</taxon>
        <taxon>Bacillota</taxon>
        <taxon>Clostridia</taxon>
        <taxon>Lachnospirales</taxon>
        <taxon>Lachnospiraceae</taxon>
        <taxon>Mediterraneibacter</taxon>
    </lineage>
</organism>
<sequence length="316" mass="35594">MDSRNKLRIVFGDVTVGIHGEDFHYIFSKQTGGMESLVKAGKEWLYRTPYPTFWRATTDNDRGNGFPLKSGMWLGADQFRKCIGFRLLADGEAVENHNAPENNVYSSQEYVQEAVLTYTYETITVPAATVDVSYTVHADGKIHVLAHYHGKEGLPELPVFGMRFIMPTKAVGYCYEGLSGETYPDRMAGRIYGRYEVEGLPVTPYLVPQECGMHMETEYVTIYRKDTLNNSDPSEEAFGLTFRACGEKFGFSCLPYTAEELENATHQEELPLPWRTVVCICGSVRGVGGIDSWGSDVEDPYRISAQKDIVYEFVIE</sequence>
<dbReference type="Pfam" id="PF02929">
    <property type="entry name" value="Bgal_small_N"/>
    <property type="match status" value="1"/>
</dbReference>
<dbReference type="PANTHER" id="PTHR46323:SF2">
    <property type="entry name" value="BETA-GALACTOSIDASE"/>
    <property type="match status" value="1"/>
</dbReference>
<evidence type="ECO:0000259" key="5">
    <source>
        <dbReference type="SMART" id="SM01038"/>
    </source>
</evidence>
<feature type="domain" description="Beta galactosidase small chain/" evidence="5">
    <location>
        <begin position="17"/>
        <end position="316"/>
    </location>
</feature>
<dbReference type="GO" id="GO:0030246">
    <property type="term" value="F:carbohydrate binding"/>
    <property type="evidence" value="ECO:0007669"/>
    <property type="project" value="InterPro"/>
</dbReference>
<dbReference type="InterPro" id="IPR050347">
    <property type="entry name" value="Bact_Beta-galactosidase"/>
</dbReference>
<comment type="catalytic activity">
    <reaction evidence="1">
        <text>Hydrolysis of terminal non-reducing beta-D-galactose residues in beta-D-galactosides.</text>
        <dbReference type="EC" id="3.2.1.23"/>
    </reaction>
</comment>
<dbReference type="SMART" id="SM01038">
    <property type="entry name" value="Bgal_small_N"/>
    <property type="match status" value="1"/>
</dbReference>
<dbReference type="InterPro" id="IPR011013">
    <property type="entry name" value="Gal_mutarotase_sf_dom"/>
</dbReference>
<evidence type="ECO:0000256" key="4">
    <source>
        <dbReference type="ARBA" id="ARBA00023295"/>
    </source>
</evidence>
<keyword evidence="3" id="KW-0378">Hydrolase</keyword>
<proteinExistence type="predicted"/>